<dbReference type="NCBIfam" id="NF035953">
    <property type="entry name" value="integrity_Cei"/>
    <property type="match status" value="1"/>
</dbReference>
<dbReference type="Pfam" id="PF13399">
    <property type="entry name" value="LytR_C"/>
    <property type="match status" value="1"/>
</dbReference>
<dbReference type="InterPro" id="IPR027381">
    <property type="entry name" value="LytR/CpsA/Psr_C"/>
</dbReference>
<accession>A0A917WL22</accession>
<evidence type="ECO:0000313" key="3">
    <source>
        <dbReference type="EMBL" id="GGM12029.1"/>
    </source>
</evidence>
<feature type="domain" description="LytR/CpsA/Psr regulator C-terminal" evidence="2">
    <location>
        <begin position="115"/>
        <end position="204"/>
    </location>
</feature>
<reference evidence="3" key="2">
    <citation type="submission" date="2020-09" db="EMBL/GenBank/DDBJ databases">
        <authorList>
            <person name="Sun Q."/>
            <person name="Zhou Y."/>
        </authorList>
    </citation>
    <scope>NUCLEOTIDE SEQUENCE</scope>
    <source>
        <strain evidence="3">CGMCC 4.7308</strain>
    </source>
</reference>
<keyword evidence="4" id="KW-1185">Reference proteome</keyword>
<proteinExistence type="predicted"/>
<dbReference type="EMBL" id="BMNA01000009">
    <property type="protein sequence ID" value="GGM12029.1"/>
    <property type="molecule type" value="Genomic_DNA"/>
</dbReference>
<organism evidence="3 4">
    <name type="scientific">Nakamurella endophytica</name>
    <dbReference type="NCBI Taxonomy" id="1748367"/>
    <lineage>
        <taxon>Bacteria</taxon>
        <taxon>Bacillati</taxon>
        <taxon>Actinomycetota</taxon>
        <taxon>Actinomycetes</taxon>
        <taxon>Nakamurellales</taxon>
        <taxon>Nakamurellaceae</taxon>
        <taxon>Nakamurella</taxon>
    </lineage>
</organism>
<dbReference type="AlphaFoldDB" id="A0A917WL22"/>
<dbReference type="Proteomes" id="UP000655208">
    <property type="component" value="Unassembled WGS sequence"/>
</dbReference>
<protein>
    <recommendedName>
        <fullName evidence="2">LytR/CpsA/Psr regulator C-terminal domain-containing protein</fullName>
    </recommendedName>
</protein>
<comment type="caution">
    <text evidence="3">The sequence shown here is derived from an EMBL/GenBank/DDBJ whole genome shotgun (WGS) entry which is preliminary data.</text>
</comment>
<evidence type="ECO:0000256" key="1">
    <source>
        <dbReference type="SAM" id="MobiDB-lite"/>
    </source>
</evidence>
<name>A0A917WL22_9ACTN</name>
<evidence type="ECO:0000259" key="2">
    <source>
        <dbReference type="Pfam" id="PF13399"/>
    </source>
</evidence>
<sequence length="259" mass="26826">MTMDSPAERYRRRRPWPILIFLVVLLVGGGVVWFQVLRPGPAAATGCNAPGPAPTTATPTTRSSTARSTPSGTARPRTTARTTPRSTTSTVTTTLGTFVASNTLVAVRPSDPSTVELQVYNASPARGVARTLTKDLQDAGFASVKPADNDVLYPAGDLMCQSEIRFGAAGQAQARTVLIIAPCSQLVMDDRVDQSVDLALGARYDYTPTTAAQKAQLKALHDAAAPPAVIEGQTATAKPAGPIPPLPAADCAGATTGSS</sequence>
<reference evidence="3" key="1">
    <citation type="journal article" date="2014" name="Int. J. Syst. Evol. Microbiol.">
        <title>Complete genome sequence of Corynebacterium casei LMG S-19264T (=DSM 44701T), isolated from a smear-ripened cheese.</title>
        <authorList>
            <consortium name="US DOE Joint Genome Institute (JGI-PGF)"/>
            <person name="Walter F."/>
            <person name="Albersmeier A."/>
            <person name="Kalinowski J."/>
            <person name="Ruckert C."/>
        </authorList>
    </citation>
    <scope>NUCLEOTIDE SEQUENCE</scope>
    <source>
        <strain evidence="3">CGMCC 4.7308</strain>
    </source>
</reference>
<feature type="region of interest" description="Disordered" evidence="1">
    <location>
        <begin position="235"/>
        <end position="259"/>
    </location>
</feature>
<gene>
    <name evidence="3" type="ORF">GCM10011594_34840</name>
</gene>
<evidence type="ECO:0000313" key="4">
    <source>
        <dbReference type="Proteomes" id="UP000655208"/>
    </source>
</evidence>
<feature type="region of interest" description="Disordered" evidence="1">
    <location>
        <begin position="45"/>
        <end position="89"/>
    </location>
</feature>